<keyword evidence="3" id="KW-1185">Reference proteome</keyword>
<feature type="compositionally biased region" description="Polar residues" evidence="1">
    <location>
        <begin position="128"/>
        <end position="142"/>
    </location>
</feature>
<dbReference type="EMBL" id="VCHE01000206">
    <property type="protein sequence ID" value="KAB2569281.1"/>
    <property type="molecule type" value="Genomic_DNA"/>
</dbReference>
<dbReference type="AlphaFoldDB" id="A0A5N5CVC6"/>
<evidence type="ECO:0000256" key="1">
    <source>
        <dbReference type="SAM" id="MobiDB-lite"/>
    </source>
</evidence>
<name>A0A5N5CVC6_9PEZI</name>
<gene>
    <name evidence="2" type="ORF">DBV05_g12042</name>
</gene>
<proteinExistence type="predicted"/>
<dbReference type="OrthoDB" id="1678912at2759"/>
<organism evidence="2 3">
    <name type="scientific">Lasiodiplodia theobromae</name>
    <dbReference type="NCBI Taxonomy" id="45133"/>
    <lineage>
        <taxon>Eukaryota</taxon>
        <taxon>Fungi</taxon>
        <taxon>Dikarya</taxon>
        <taxon>Ascomycota</taxon>
        <taxon>Pezizomycotina</taxon>
        <taxon>Dothideomycetes</taxon>
        <taxon>Dothideomycetes incertae sedis</taxon>
        <taxon>Botryosphaeriales</taxon>
        <taxon>Botryosphaeriaceae</taxon>
        <taxon>Lasiodiplodia</taxon>
    </lineage>
</organism>
<evidence type="ECO:0000313" key="2">
    <source>
        <dbReference type="EMBL" id="KAB2569281.1"/>
    </source>
</evidence>
<accession>A0A5N5CVC6</accession>
<reference evidence="2 3" key="1">
    <citation type="journal article" date="2019" name="Sci. Rep.">
        <title>A multi-omics analysis of the grapevine pathogen Lasiodiplodia theobromae reveals that temperature affects the expression of virulence- and pathogenicity-related genes.</title>
        <authorList>
            <person name="Felix C."/>
            <person name="Meneses R."/>
            <person name="Goncalves M.F.M."/>
            <person name="Tilleman L."/>
            <person name="Duarte A.S."/>
            <person name="Jorrin-Novo J.V."/>
            <person name="Van de Peer Y."/>
            <person name="Deforce D."/>
            <person name="Van Nieuwerburgh F."/>
            <person name="Esteves A.C."/>
            <person name="Alves A."/>
        </authorList>
    </citation>
    <scope>NUCLEOTIDE SEQUENCE [LARGE SCALE GENOMIC DNA]</scope>
    <source>
        <strain evidence="2 3">LA-SOL3</strain>
    </source>
</reference>
<evidence type="ECO:0000313" key="3">
    <source>
        <dbReference type="Proteomes" id="UP000325902"/>
    </source>
</evidence>
<dbReference type="Proteomes" id="UP000325902">
    <property type="component" value="Unassembled WGS sequence"/>
</dbReference>
<comment type="caution">
    <text evidence="2">The sequence shown here is derived from an EMBL/GenBank/DDBJ whole genome shotgun (WGS) entry which is preliminary data.</text>
</comment>
<feature type="region of interest" description="Disordered" evidence="1">
    <location>
        <begin position="122"/>
        <end position="148"/>
    </location>
</feature>
<protein>
    <submittedName>
        <fullName evidence="2">Uncharacterized protein</fullName>
    </submittedName>
</protein>
<sequence length="262" mass="28795">MMASKRCVNSAVQSIIAFDGIDANERLIVTNVFGTTHAQFGNCLVLAAVRKSWMRDLVPHGRAIGLIERTKVAGQLCQLRSASKIHILQIKRYAGGLHDQADKLLQHAEKLIKHAKGPLYPADKQAAESDNGSGEETSTCGSASFPEHGNSVVRQESELDGYYNGGIKLESAQLGKHTVRNIYRIVEEFPASKEIGYFKSTAGNDLSIDLEKISGSTIRIESWYQSQAVRLSPSENHELRGLICQHEVAPVQSSSFRIPDLH</sequence>